<dbReference type="PANTHER" id="PTHR42028">
    <property type="entry name" value="CHROMOSOME 1, WHOLE GENOME SHOTGUN SEQUENCE"/>
    <property type="match status" value="1"/>
</dbReference>
<sequence>MSVAVSPSPSGSGGSLSPSPSGSGPSPSPSPSANPTSFALTIPPGGATITQPPQTATSFFKIAPNALVTFGWNLTSVLGTPSSLTFAAVCTENGNTYTIGSVDGKATNIVWDVFAYQQANPETPLAEAEYTLHMYDERGPSATIAAGLMSPNDQLQFALYTPQPYTPLASGWTCTGCSGALATRPQAATFALLVTLLVGVLSAVGVLRRRV</sequence>
<proteinExistence type="predicted"/>
<dbReference type="EMBL" id="DF847807">
    <property type="protein sequence ID" value="GAT52612.1"/>
    <property type="molecule type" value="Genomic_DNA"/>
</dbReference>
<feature type="domain" description="DUF7137" evidence="3">
    <location>
        <begin position="42"/>
        <end position="175"/>
    </location>
</feature>
<dbReference type="InterPro" id="IPR055561">
    <property type="entry name" value="DUF7137"/>
</dbReference>
<name>A0ABQ0LPZ3_MYCCL</name>
<dbReference type="Pfam" id="PF23585">
    <property type="entry name" value="DUF7137"/>
    <property type="match status" value="1"/>
</dbReference>
<dbReference type="Proteomes" id="UP000815677">
    <property type="component" value="Unassembled WGS sequence"/>
</dbReference>
<evidence type="ECO:0000313" key="5">
    <source>
        <dbReference type="Proteomes" id="UP000815677"/>
    </source>
</evidence>
<gene>
    <name evidence="4" type="ORF">MCHLO_09647</name>
</gene>
<keyword evidence="2" id="KW-0812">Transmembrane</keyword>
<accession>A0ABQ0LPZ3</accession>
<evidence type="ECO:0000259" key="3">
    <source>
        <dbReference type="Pfam" id="PF23585"/>
    </source>
</evidence>
<keyword evidence="5" id="KW-1185">Reference proteome</keyword>
<organism evidence="4 5">
    <name type="scientific">Mycena chlorophos</name>
    <name type="common">Agaric fungus</name>
    <name type="synonym">Agaricus chlorophos</name>
    <dbReference type="NCBI Taxonomy" id="658473"/>
    <lineage>
        <taxon>Eukaryota</taxon>
        <taxon>Fungi</taxon>
        <taxon>Dikarya</taxon>
        <taxon>Basidiomycota</taxon>
        <taxon>Agaricomycotina</taxon>
        <taxon>Agaricomycetes</taxon>
        <taxon>Agaricomycetidae</taxon>
        <taxon>Agaricales</taxon>
        <taxon>Marasmiineae</taxon>
        <taxon>Mycenaceae</taxon>
        <taxon>Mycena</taxon>
    </lineage>
</organism>
<protein>
    <recommendedName>
        <fullName evidence="3">DUF7137 domain-containing protein</fullName>
    </recommendedName>
</protein>
<keyword evidence="2" id="KW-0472">Membrane</keyword>
<evidence type="ECO:0000256" key="2">
    <source>
        <dbReference type="SAM" id="Phobius"/>
    </source>
</evidence>
<keyword evidence="2" id="KW-1133">Transmembrane helix</keyword>
<feature type="compositionally biased region" description="Low complexity" evidence="1">
    <location>
        <begin position="1"/>
        <end position="25"/>
    </location>
</feature>
<feature type="region of interest" description="Disordered" evidence="1">
    <location>
        <begin position="1"/>
        <end position="46"/>
    </location>
</feature>
<dbReference type="PANTHER" id="PTHR42028:SF1">
    <property type="entry name" value="YALI0E30657P"/>
    <property type="match status" value="1"/>
</dbReference>
<evidence type="ECO:0000313" key="4">
    <source>
        <dbReference type="EMBL" id="GAT52612.1"/>
    </source>
</evidence>
<evidence type="ECO:0000256" key="1">
    <source>
        <dbReference type="SAM" id="MobiDB-lite"/>
    </source>
</evidence>
<reference evidence="4" key="1">
    <citation type="submission" date="2014-09" db="EMBL/GenBank/DDBJ databases">
        <title>Genome sequence of the luminous mushroom Mycena chlorophos for searching fungal bioluminescence genes.</title>
        <authorList>
            <person name="Tanaka Y."/>
            <person name="Kasuga D."/>
            <person name="Oba Y."/>
            <person name="Hase S."/>
            <person name="Sato K."/>
            <person name="Oba Y."/>
            <person name="Sakakibara Y."/>
        </authorList>
    </citation>
    <scope>NUCLEOTIDE SEQUENCE</scope>
</reference>
<feature type="transmembrane region" description="Helical" evidence="2">
    <location>
        <begin position="187"/>
        <end position="207"/>
    </location>
</feature>